<organism evidence="3 4">
    <name type="scientific">Novimethylophilus kurashikiensis</name>
    <dbReference type="NCBI Taxonomy" id="1825523"/>
    <lineage>
        <taxon>Bacteria</taxon>
        <taxon>Pseudomonadati</taxon>
        <taxon>Pseudomonadota</taxon>
        <taxon>Betaproteobacteria</taxon>
        <taxon>Nitrosomonadales</taxon>
        <taxon>Methylophilaceae</taxon>
        <taxon>Novimethylophilus</taxon>
    </lineage>
</organism>
<comment type="caution">
    <text evidence="3">The sequence shown here is derived from an EMBL/GenBank/DDBJ whole genome shotgun (WGS) entry which is preliminary data.</text>
</comment>
<dbReference type="OrthoDB" id="8532455at2"/>
<evidence type="ECO:0000313" key="3">
    <source>
        <dbReference type="EMBL" id="GBG13845.1"/>
    </source>
</evidence>
<accession>A0A2R5F713</accession>
<keyword evidence="4" id="KW-1185">Reference proteome</keyword>
<keyword evidence="1" id="KW-1133">Transmembrane helix</keyword>
<feature type="chain" id="PRO_5015303193" evidence="2">
    <location>
        <begin position="24"/>
        <end position="308"/>
    </location>
</feature>
<dbReference type="AlphaFoldDB" id="A0A2R5F713"/>
<evidence type="ECO:0000256" key="1">
    <source>
        <dbReference type="SAM" id="Phobius"/>
    </source>
</evidence>
<name>A0A2R5F713_9PROT</name>
<dbReference type="RefSeq" id="WP_146187136.1">
    <property type="nucleotide sequence ID" value="NZ_BDOQ01000003.1"/>
</dbReference>
<dbReference type="EMBL" id="BDOQ01000003">
    <property type="protein sequence ID" value="GBG13845.1"/>
    <property type="molecule type" value="Genomic_DNA"/>
</dbReference>
<feature type="transmembrane region" description="Helical" evidence="1">
    <location>
        <begin position="176"/>
        <end position="195"/>
    </location>
</feature>
<keyword evidence="1" id="KW-0812">Transmembrane</keyword>
<gene>
    <name evidence="3" type="primary">mxaA</name>
    <name evidence="3" type="ORF">NMK_1397</name>
</gene>
<keyword evidence="1" id="KW-0472">Membrane</keyword>
<feature type="signal peptide" evidence="2">
    <location>
        <begin position="1"/>
        <end position="23"/>
    </location>
</feature>
<reference evidence="3 4" key="1">
    <citation type="journal article" date="2018" name="Environ. Microbiol.">
        <title>Isolation and genomic characterization of Novimethylophilus kurashikiensis gen. nov. sp. nov., a new lanthanide-dependent methylotrophic species of Methylophilaceae.</title>
        <authorList>
            <person name="Lv H."/>
            <person name="Sahin N."/>
            <person name="Tani A."/>
        </authorList>
    </citation>
    <scope>NUCLEOTIDE SEQUENCE [LARGE SCALE GENOMIC DNA]</scope>
    <source>
        <strain evidence="3 4">La2-4</strain>
    </source>
</reference>
<dbReference type="Proteomes" id="UP000245081">
    <property type="component" value="Unassembled WGS sequence"/>
</dbReference>
<evidence type="ECO:0000313" key="4">
    <source>
        <dbReference type="Proteomes" id="UP000245081"/>
    </source>
</evidence>
<sequence>MKTHPSILLLTGALLLGSLHAQAQESVAQDADAKISAIANPKQSNGIHIGDVLKRSIVIDVKSPYQLSKNTYPVKGTVRNGIELVDVNVAAKAKNGMTEYRMDLSYQVFTHANAPVVMQLPSEPLLLSGGPKALHIDVPTWRFWFSPLVSANIETAKANLQPQIKAERIDVNHHRWALLGFGGLLAGALVALLYINADKRWLPFMGGAFALAHRRIKRLPHAAGEERKALLYVHQAFNQTHGSNLFAHDLDAFLTAHGSFARMKQEIADFFERSNRALFAAPPEDVGAFIRELAVLSKQLRNCERGVR</sequence>
<evidence type="ECO:0000256" key="2">
    <source>
        <dbReference type="SAM" id="SignalP"/>
    </source>
</evidence>
<protein>
    <submittedName>
        <fullName evidence="3">MxaA protein</fullName>
    </submittedName>
</protein>
<keyword evidence="2" id="KW-0732">Signal</keyword>
<proteinExistence type="predicted"/>